<reference evidence="2" key="1">
    <citation type="submission" date="2020-10" db="EMBL/GenBank/DDBJ databases">
        <authorList>
            <person name="Gilroy R."/>
        </authorList>
    </citation>
    <scope>NUCLEOTIDE SEQUENCE</scope>
    <source>
        <strain evidence="2">10669</strain>
    </source>
</reference>
<keyword evidence="1" id="KW-1133">Transmembrane helix</keyword>
<evidence type="ECO:0000313" key="3">
    <source>
        <dbReference type="Proteomes" id="UP000886812"/>
    </source>
</evidence>
<keyword evidence="1" id="KW-0472">Membrane</keyword>
<dbReference type="AlphaFoldDB" id="A0A9D1NL64"/>
<keyword evidence="1" id="KW-0812">Transmembrane</keyword>
<sequence length="111" mass="12825">MKFKKISKRRSRVKVYSRSRSRGEDAFFDSLCIGSFVKMRALFPMDTPLKKNWKKSENRGNRRRIRACRGGFSLVVSLVMMALMLTVAITLVSFVYVQGKLTESRLKRAQA</sequence>
<protein>
    <submittedName>
        <fullName evidence="2">Uncharacterized protein</fullName>
    </submittedName>
</protein>
<dbReference type="Proteomes" id="UP000886812">
    <property type="component" value="Unassembled WGS sequence"/>
</dbReference>
<evidence type="ECO:0000256" key="1">
    <source>
        <dbReference type="SAM" id="Phobius"/>
    </source>
</evidence>
<comment type="caution">
    <text evidence="2">The sequence shown here is derived from an EMBL/GenBank/DDBJ whole genome shotgun (WGS) entry which is preliminary data.</text>
</comment>
<gene>
    <name evidence="2" type="ORF">IAC75_05330</name>
</gene>
<accession>A0A9D1NL64</accession>
<feature type="non-terminal residue" evidence="2">
    <location>
        <position position="111"/>
    </location>
</feature>
<name>A0A9D1NL64_9BACT</name>
<evidence type="ECO:0000313" key="2">
    <source>
        <dbReference type="EMBL" id="HIV04552.1"/>
    </source>
</evidence>
<proteinExistence type="predicted"/>
<reference evidence="2" key="2">
    <citation type="journal article" date="2021" name="PeerJ">
        <title>Extensive microbial diversity within the chicken gut microbiome revealed by metagenomics and culture.</title>
        <authorList>
            <person name="Gilroy R."/>
            <person name="Ravi A."/>
            <person name="Getino M."/>
            <person name="Pursley I."/>
            <person name="Horton D.L."/>
            <person name="Alikhan N.F."/>
            <person name="Baker D."/>
            <person name="Gharbi K."/>
            <person name="Hall N."/>
            <person name="Watson M."/>
            <person name="Adriaenssens E.M."/>
            <person name="Foster-Nyarko E."/>
            <person name="Jarju S."/>
            <person name="Secka A."/>
            <person name="Antonio M."/>
            <person name="Oren A."/>
            <person name="Chaudhuri R.R."/>
            <person name="La Ragione R."/>
            <person name="Hildebrand F."/>
            <person name="Pallen M.J."/>
        </authorList>
    </citation>
    <scope>NUCLEOTIDE SEQUENCE</scope>
    <source>
        <strain evidence="2">10669</strain>
    </source>
</reference>
<feature type="transmembrane region" description="Helical" evidence="1">
    <location>
        <begin position="72"/>
        <end position="97"/>
    </location>
</feature>
<dbReference type="EMBL" id="DVOG01000139">
    <property type="protein sequence ID" value="HIV04552.1"/>
    <property type="molecule type" value="Genomic_DNA"/>
</dbReference>
<organism evidence="2 3">
    <name type="scientific">Candidatus Spyradosoma merdigallinarum</name>
    <dbReference type="NCBI Taxonomy" id="2840950"/>
    <lineage>
        <taxon>Bacteria</taxon>
        <taxon>Pseudomonadati</taxon>
        <taxon>Verrucomicrobiota</taxon>
        <taxon>Opitutia</taxon>
        <taxon>Opitutia incertae sedis</taxon>
        <taxon>Candidatus Spyradosoma</taxon>
    </lineage>
</organism>